<dbReference type="Pfam" id="PF02779">
    <property type="entry name" value="Transket_pyr"/>
    <property type="match status" value="1"/>
</dbReference>
<evidence type="ECO:0000256" key="7">
    <source>
        <dbReference type="ARBA" id="ARBA00022679"/>
    </source>
</evidence>
<evidence type="ECO:0000259" key="13">
    <source>
        <dbReference type="SMART" id="SM00861"/>
    </source>
</evidence>
<protein>
    <recommendedName>
        <fullName evidence="6">1-deoxy-D-xylulose-5-phosphate synthase</fullName>
        <ecNumber evidence="6">2.2.1.7</ecNumber>
    </recommendedName>
</protein>
<organism evidence="14">
    <name type="scientific">anaerobic digester metagenome</name>
    <dbReference type="NCBI Taxonomy" id="1263854"/>
    <lineage>
        <taxon>unclassified sequences</taxon>
        <taxon>metagenomes</taxon>
        <taxon>ecological metagenomes</taxon>
    </lineage>
</organism>
<dbReference type="NCBIfam" id="NF003933">
    <property type="entry name" value="PRK05444.2-2"/>
    <property type="match status" value="1"/>
</dbReference>
<evidence type="ECO:0000256" key="2">
    <source>
        <dbReference type="ARBA" id="ARBA00001964"/>
    </source>
</evidence>
<dbReference type="NCBIfam" id="TIGR00204">
    <property type="entry name" value="dxs"/>
    <property type="match status" value="1"/>
</dbReference>
<evidence type="ECO:0000313" key="14">
    <source>
        <dbReference type="EMBL" id="VFU13881.1"/>
    </source>
</evidence>
<dbReference type="InterPro" id="IPR005475">
    <property type="entry name" value="Transketolase-like_Pyr-bd"/>
</dbReference>
<keyword evidence="10" id="KW-0784">Thiamine biosynthesis</keyword>
<dbReference type="GO" id="GO:0019288">
    <property type="term" value="P:isopentenyl diphosphate biosynthetic process, methylerythritol 4-phosphate pathway"/>
    <property type="evidence" value="ECO:0007669"/>
    <property type="project" value="TreeGrafter"/>
</dbReference>
<accession>A0A485LY43</accession>
<evidence type="ECO:0000256" key="9">
    <source>
        <dbReference type="ARBA" id="ARBA00022842"/>
    </source>
</evidence>
<sequence>MADILPSISSPRDLKGLSLQELEILAQEIRDFIISHVSQTGGHLASSLGTVELTLAMHYVFDAPKDKFLWDVGHQSYTHKILTGRKGMFSTLRQSGGITPFINPKESPYDIFISGHSGNAIPAASGICETMSLAGCKNRVIAVIGDGSLSNGLTFEGLNFVGMKKQNLIVVLNDNKMFISQRVGAIADYLSRIMTSKKVREVREGIKGILKGIPLGGDTIYKIAKMIEGNLKGAVTEGLLFEELGFRYVGPIDGHKISHLVEAFQNISAMHEPIFLHVITQKGRGYTPAMRDPENFHGVGKFVRENGESASGSRTLTYSDVFGKTLTRIARRDPRVVAISAAMTSGTGLKGFALKFPDRFYDVGIAEGHAVTMAAGMALYGLRPVVAIYSTFLQRSYDEIIHDVALQNAPVIFAVDRAGLVGPDGPTHHGVFDLAYFRSIPNMTVLVPRDQFMLERMLVHALKIQGPTAIRYPRDSIIPAPLKPGNLRTGRSEVLREGSRLAIFCCGPLCYTALDAVDGLEDIAVVDLVYAKPLDTGTVRAMVSSCGGRFAVVEDGCIHGGVGSAVVEALQDIGHPLRFRLLGVPDAFVEHGSLSQLRKSLGLDAEGIRKAVKELL</sequence>
<dbReference type="InterPro" id="IPR009014">
    <property type="entry name" value="Transketo_C/PFOR_II"/>
</dbReference>
<comment type="cofactor">
    <cofactor evidence="2">
        <name>thiamine diphosphate</name>
        <dbReference type="ChEBI" id="CHEBI:58937"/>
    </cofactor>
</comment>
<reference evidence="14" key="1">
    <citation type="submission" date="2019-03" db="EMBL/GenBank/DDBJ databases">
        <authorList>
            <person name="Hao L."/>
        </authorList>
    </citation>
    <scope>NUCLEOTIDE SEQUENCE</scope>
</reference>
<dbReference type="InterPro" id="IPR029061">
    <property type="entry name" value="THDP-binding"/>
</dbReference>
<name>A0A485LY43_9ZZZZ</name>
<keyword evidence="7 14" id="KW-0808">Transferase</keyword>
<dbReference type="Gene3D" id="3.40.50.970">
    <property type="match status" value="2"/>
</dbReference>
<dbReference type="EC" id="2.2.1.7" evidence="6"/>
<evidence type="ECO:0000256" key="1">
    <source>
        <dbReference type="ARBA" id="ARBA00001946"/>
    </source>
</evidence>
<dbReference type="SMART" id="SM00861">
    <property type="entry name" value="Transket_pyr"/>
    <property type="match status" value="1"/>
</dbReference>
<feature type="domain" description="Transketolase-like pyrimidine-binding" evidence="13">
    <location>
        <begin position="316"/>
        <end position="480"/>
    </location>
</feature>
<dbReference type="GO" id="GO:0046872">
    <property type="term" value="F:metal ion binding"/>
    <property type="evidence" value="ECO:0007669"/>
    <property type="project" value="UniProtKB-KW"/>
</dbReference>
<evidence type="ECO:0000256" key="6">
    <source>
        <dbReference type="ARBA" id="ARBA00013150"/>
    </source>
</evidence>
<dbReference type="CDD" id="cd02007">
    <property type="entry name" value="TPP_DXS"/>
    <property type="match status" value="1"/>
</dbReference>
<dbReference type="HAMAP" id="MF_00315">
    <property type="entry name" value="DXP_synth"/>
    <property type="match status" value="1"/>
</dbReference>
<evidence type="ECO:0000256" key="5">
    <source>
        <dbReference type="ARBA" id="ARBA00011738"/>
    </source>
</evidence>
<dbReference type="GO" id="GO:0016114">
    <property type="term" value="P:terpenoid biosynthetic process"/>
    <property type="evidence" value="ECO:0007669"/>
    <property type="project" value="InterPro"/>
</dbReference>
<keyword evidence="8" id="KW-0479">Metal-binding</keyword>
<evidence type="ECO:0000256" key="12">
    <source>
        <dbReference type="ARBA" id="ARBA00023229"/>
    </source>
</evidence>
<dbReference type="PANTHER" id="PTHR43322">
    <property type="entry name" value="1-D-DEOXYXYLULOSE 5-PHOSPHATE SYNTHASE-RELATED"/>
    <property type="match status" value="1"/>
</dbReference>
<dbReference type="UniPathway" id="UPA00064">
    <property type="reaction ID" value="UER00091"/>
</dbReference>
<evidence type="ECO:0000256" key="10">
    <source>
        <dbReference type="ARBA" id="ARBA00022977"/>
    </source>
</evidence>
<evidence type="ECO:0000256" key="4">
    <source>
        <dbReference type="ARBA" id="ARBA00011081"/>
    </source>
</evidence>
<dbReference type="Gene3D" id="3.40.50.920">
    <property type="match status" value="1"/>
</dbReference>
<dbReference type="PROSITE" id="PS00801">
    <property type="entry name" value="TRANSKETOLASE_1"/>
    <property type="match status" value="1"/>
</dbReference>
<dbReference type="GO" id="GO:0008661">
    <property type="term" value="F:1-deoxy-D-xylulose-5-phosphate synthase activity"/>
    <property type="evidence" value="ECO:0007669"/>
    <property type="project" value="UniProtKB-EC"/>
</dbReference>
<comment type="similarity">
    <text evidence="4">Belongs to the transketolase family. DXPS subfamily.</text>
</comment>
<comment type="cofactor">
    <cofactor evidence="1">
        <name>Mg(2+)</name>
        <dbReference type="ChEBI" id="CHEBI:18420"/>
    </cofactor>
</comment>
<dbReference type="GO" id="GO:0009228">
    <property type="term" value="P:thiamine biosynthetic process"/>
    <property type="evidence" value="ECO:0007669"/>
    <property type="project" value="UniProtKB-KW"/>
</dbReference>
<dbReference type="InterPro" id="IPR049557">
    <property type="entry name" value="Transketolase_CS"/>
</dbReference>
<gene>
    <name evidence="14" type="primary">dxs</name>
    <name evidence="14" type="ORF">SCFA_220098</name>
</gene>
<dbReference type="FunFam" id="3.40.50.970:FF:000005">
    <property type="entry name" value="1-deoxy-D-xylulose-5-phosphate synthase"/>
    <property type="match status" value="1"/>
</dbReference>
<dbReference type="Pfam" id="PF13292">
    <property type="entry name" value="DXP_synthase_N"/>
    <property type="match status" value="1"/>
</dbReference>
<evidence type="ECO:0000256" key="8">
    <source>
        <dbReference type="ARBA" id="ARBA00022723"/>
    </source>
</evidence>
<dbReference type="SUPFAM" id="SSF52518">
    <property type="entry name" value="Thiamin diphosphate-binding fold (THDP-binding)"/>
    <property type="match status" value="2"/>
</dbReference>
<dbReference type="Pfam" id="PF02780">
    <property type="entry name" value="Transketolase_C"/>
    <property type="match status" value="1"/>
</dbReference>
<dbReference type="PROSITE" id="PS00802">
    <property type="entry name" value="TRANSKETOLASE_2"/>
    <property type="match status" value="1"/>
</dbReference>
<dbReference type="EMBL" id="CAADRM010000084">
    <property type="protein sequence ID" value="VFU13881.1"/>
    <property type="molecule type" value="Genomic_DNA"/>
</dbReference>
<comment type="pathway">
    <text evidence="3">Metabolic intermediate biosynthesis; 1-deoxy-D-xylulose 5-phosphate biosynthesis; 1-deoxy-D-xylulose 5-phosphate from D-glyceraldehyde 3-phosphate and pyruvate: step 1/1.</text>
</comment>
<dbReference type="CDD" id="cd07033">
    <property type="entry name" value="TPP_PYR_DXS_TK_like"/>
    <property type="match status" value="1"/>
</dbReference>
<dbReference type="PANTHER" id="PTHR43322:SF5">
    <property type="entry name" value="1-DEOXY-D-XYLULOSE-5-PHOSPHATE SYNTHASE, CHLOROPLASTIC"/>
    <property type="match status" value="1"/>
</dbReference>
<dbReference type="SUPFAM" id="SSF52922">
    <property type="entry name" value="TK C-terminal domain-like"/>
    <property type="match status" value="1"/>
</dbReference>
<dbReference type="GO" id="GO:0005829">
    <property type="term" value="C:cytosol"/>
    <property type="evidence" value="ECO:0007669"/>
    <property type="project" value="TreeGrafter"/>
</dbReference>
<dbReference type="InterPro" id="IPR020826">
    <property type="entry name" value="Transketolase_BS"/>
</dbReference>
<evidence type="ECO:0000256" key="11">
    <source>
        <dbReference type="ARBA" id="ARBA00023052"/>
    </source>
</evidence>
<dbReference type="InterPro" id="IPR005477">
    <property type="entry name" value="Dxylulose-5-P_synthase"/>
</dbReference>
<keyword evidence="9" id="KW-0460">Magnesium</keyword>
<dbReference type="InterPro" id="IPR033248">
    <property type="entry name" value="Transketolase_C"/>
</dbReference>
<proteinExistence type="inferred from homology"/>
<keyword evidence="12" id="KW-0414">Isoprene biosynthesis</keyword>
<evidence type="ECO:0000256" key="3">
    <source>
        <dbReference type="ARBA" id="ARBA00004980"/>
    </source>
</evidence>
<keyword evidence="11" id="KW-0786">Thiamine pyrophosphate</keyword>
<comment type="subunit">
    <text evidence="5">Homodimer.</text>
</comment>
<dbReference type="AlphaFoldDB" id="A0A485LY43"/>